<dbReference type="EMBL" id="QYUK01000011">
    <property type="protein sequence ID" value="RJF88469.1"/>
    <property type="molecule type" value="Genomic_DNA"/>
</dbReference>
<reference evidence="2 3" key="1">
    <citation type="submission" date="2018-09" db="EMBL/GenBank/DDBJ databases">
        <authorList>
            <person name="Zhu H."/>
        </authorList>
    </citation>
    <scope>NUCLEOTIDE SEQUENCE [LARGE SCALE GENOMIC DNA]</scope>
    <source>
        <strain evidence="2 3">K1W22B-8</strain>
    </source>
</reference>
<dbReference type="Proteomes" id="UP000284605">
    <property type="component" value="Unassembled WGS sequence"/>
</dbReference>
<sequence>MARLLARFAEDMFWLARNMERAENLARILDVNETFSRDARGSQNWLSIVQLHAGAEGFFKKHQAATANAVINYYLLDPENSSSIAYCLKAARDNARTLRPLLSTELWTQANMFHAWIRTLTPADIGRADLSRLCSKIKEGCQTHTGILEGTLYRDEGWYFYQLGKLIERADQATRLLDIKYHMLLPSAAEVGSPLDVSQWNALLRSAAGYHAYRRVQPRGMSPASVAGFLIFNNAFPRSVAVSIATIDEIVVRLRQRYGLRAGNQTLEILDGLRGTLANRSIDMVLGGGLHEFLDWIQLQLIAITDDLGKSFFGHPPASQVQAQVA</sequence>
<feature type="domain" description="DUF403" evidence="1">
    <location>
        <begin position="4"/>
        <end position="313"/>
    </location>
</feature>
<dbReference type="OrthoDB" id="9803532at2"/>
<accession>A0A418WEV4</accession>
<gene>
    <name evidence="2" type="ORF">D3874_16825</name>
</gene>
<evidence type="ECO:0000313" key="3">
    <source>
        <dbReference type="Proteomes" id="UP000284605"/>
    </source>
</evidence>
<evidence type="ECO:0000313" key="2">
    <source>
        <dbReference type="EMBL" id="RJF88469.1"/>
    </source>
</evidence>
<dbReference type="RefSeq" id="WP_119779105.1">
    <property type="nucleotide sequence ID" value="NZ_QYUK01000011.1"/>
</dbReference>
<name>A0A418WEV4_9PROT</name>
<dbReference type="Pfam" id="PF04168">
    <property type="entry name" value="Alpha-E"/>
    <property type="match status" value="1"/>
</dbReference>
<evidence type="ECO:0000259" key="1">
    <source>
        <dbReference type="Pfam" id="PF04168"/>
    </source>
</evidence>
<dbReference type="InterPro" id="IPR007296">
    <property type="entry name" value="DUF403"/>
</dbReference>
<dbReference type="PANTHER" id="PTHR34595:SF7">
    <property type="entry name" value="SLL1039 PROTEIN"/>
    <property type="match status" value="1"/>
</dbReference>
<keyword evidence="3" id="KW-1185">Reference proteome</keyword>
<protein>
    <submittedName>
        <fullName evidence="2">Alpha-E domain-containing protein</fullName>
    </submittedName>
</protein>
<comment type="caution">
    <text evidence="2">The sequence shown here is derived from an EMBL/GenBank/DDBJ whole genome shotgun (WGS) entry which is preliminary data.</text>
</comment>
<dbReference type="AlphaFoldDB" id="A0A418WEV4"/>
<dbReference type="PANTHER" id="PTHR34595">
    <property type="entry name" value="BLR5612 PROTEIN"/>
    <property type="match status" value="1"/>
</dbReference>
<proteinExistence type="predicted"/>
<dbReference type="InterPro" id="IPR051680">
    <property type="entry name" value="ATP-dep_Glu-Cys_Ligase-2"/>
</dbReference>
<organism evidence="2 3">
    <name type="scientific">Oleomonas cavernae</name>
    <dbReference type="NCBI Taxonomy" id="2320859"/>
    <lineage>
        <taxon>Bacteria</taxon>
        <taxon>Pseudomonadati</taxon>
        <taxon>Pseudomonadota</taxon>
        <taxon>Alphaproteobacteria</taxon>
        <taxon>Acetobacterales</taxon>
        <taxon>Acetobacteraceae</taxon>
        <taxon>Oleomonas</taxon>
    </lineage>
</organism>